<dbReference type="Proteomes" id="UP000663760">
    <property type="component" value="Chromosome 12"/>
</dbReference>
<organism evidence="1 2">
    <name type="scientific">Spirodela intermedia</name>
    <name type="common">Intermediate duckweed</name>
    <dbReference type="NCBI Taxonomy" id="51605"/>
    <lineage>
        <taxon>Eukaryota</taxon>
        <taxon>Viridiplantae</taxon>
        <taxon>Streptophyta</taxon>
        <taxon>Embryophyta</taxon>
        <taxon>Tracheophyta</taxon>
        <taxon>Spermatophyta</taxon>
        <taxon>Magnoliopsida</taxon>
        <taxon>Liliopsida</taxon>
        <taxon>Araceae</taxon>
        <taxon>Lemnoideae</taxon>
        <taxon>Spirodela</taxon>
    </lineage>
</organism>
<evidence type="ECO:0000313" key="2">
    <source>
        <dbReference type="Proteomes" id="UP000663760"/>
    </source>
</evidence>
<protein>
    <submittedName>
        <fullName evidence="1">Uncharacterized protein</fullName>
    </submittedName>
</protein>
<proteinExistence type="predicted"/>
<gene>
    <name evidence="1" type="ORF">SI8410_12017021</name>
</gene>
<keyword evidence="2" id="KW-1185">Reference proteome</keyword>
<name>A0A7I8L8J2_SPIIN</name>
<sequence length="40" mass="4785">MSEEEWQKTLGFLPFGTFTLAVAVRRWTAMETVQKDYRLF</sequence>
<dbReference type="AlphaFoldDB" id="A0A7I8L8J2"/>
<evidence type="ECO:0000313" key="1">
    <source>
        <dbReference type="EMBL" id="CAA7406343.1"/>
    </source>
</evidence>
<dbReference type="EMBL" id="LR746275">
    <property type="protein sequence ID" value="CAA7406343.1"/>
    <property type="molecule type" value="Genomic_DNA"/>
</dbReference>
<accession>A0A7I8L8J2</accession>
<reference evidence="1" key="1">
    <citation type="submission" date="2020-02" db="EMBL/GenBank/DDBJ databases">
        <authorList>
            <person name="Scholz U."/>
            <person name="Mascher M."/>
            <person name="Fiebig A."/>
        </authorList>
    </citation>
    <scope>NUCLEOTIDE SEQUENCE</scope>
</reference>